<feature type="compositionally biased region" description="Polar residues" evidence="5">
    <location>
        <begin position="202"/>
        <end position="215"/>
    </location>
</feature>
<dbReference type="CDD" id="cd20537">
    <property type="entry name" value="CYCLIN_CCNO-like_rpt2"/>
    <property type="match status" value="1"/>
</dbReference>
<dbReference type="SMART" id="SM00385">
    <property type="entry name" value="CYCLIN"/>
    <property type="match status" value="2"/>
</dbReference>
<dbReference type="PANTHER" id="PTHR10177">
    <property type="entry name" value="CYCLINS"/>
    <property type="match status" value="1"/>
</dbReference>
<feature type="domain" description="Cyclin-like" evidence="6">
    <location>
        <begin position="562"/>
        <end position="644"/>
    </location>
</feature>
<dbReference type="STRING" id="312017.I7MAZ9"/>
<dbReference type="Proteomes" id="UP000009168">
    <property type="component" value="Unassembled WGS sequence"/>
</dbReference>
<feature type="compositionally biased region" description="Polar residues" evidence="5">
    <location>
        <begin position="393"/>
        <end position="402"/>
    </location>
</feature>
<evidence type="ECO:0000256" key="5">
    <source>
        <dbReference type="SAM" id="MobiDB-lite"/>
    </source>
</evidence>
<dbReference type="Pfam" id="PF00134">
    <property type="entry name" value="Cyclin_N"/>
    <property type="match status" value="1"/>
</dbReference>
<dbReference type="InParanoid" id="I7MAZ9"/>
<feature type="region of interest" description="Disordered" evidence="5">
    <location>
        <begin position="360"/>
        <end position="402"/>
    </location>
</feature>
<dbReference type="FunFam" id="1.10.472.10:FF:000001">
    <property type="entry name" value="G2/mitotic-specific cyclin"/>
    <property type="match status" value="1"/>
</dbReference>
<keyword evidence="1" id="KW-0132">Cell division</keyword>
<dbReference type="Pfam" id="PF02984">
    <property type="entry name" value="Cyclin_C"/>
    <property type="match status" value="1"/>
</dbReference>
<reference evidence="9" key="1">
    <citation type="journal article" date="2006" name="PLoS Biol.">
        <title>Macronuclear genome sequence of the ciliate Tetrahymena thermophila, a model eukaryote.</title>
        <authorList>
            <person name="Eisen J.A."/>
            <person name="Coyne R.S."/>
            <person name="Wu M."/>
            <person name="Wu D."/>
            <person name="Thiagarajan M."/>
            <person name="Wortman J.R."/>
            <person name="Badger J.H."/>
            <person name="Ren Q."/>
            <person name="Amedeo P."/>
            <person name="Jones K.M."/>
            <person name="Tallon L.J."/>
            <person name="Delcher A.L."/>
            <person name="Salzberg S.L."/>
            <person name="Silva J.C."/>
            <person name="Haas B.J."/>
            <person name="Majoros W.H."/>
            <person name="Farzad M."/>
            <person name="Carlton J.M."/>
            <person name="Smith R.K. Jr."/>
            <person name="Garg J."/>
            <person name="Pearlman R.E."/>
            <person name="Karrer K.M."/>
            <person name="Sun L."/>
            <person name="Manning G."/>
            <person name="Elde N.C."/>
            <person name="Turkewitz A.P."/>
            <person name="Asai D.J."/>
            <person name="Wilkes D.E."/>
            <person name="Wang Y."/>
            <person name="Cai H."/>
            <person name="Collins K."/>
            <person name="Stewart B.A."/>
            <person name="Lee S.R."/>
            <person name="Wilamowska K."/>
            <person name="Weinberg Z."/>
            <person name="Ruzzo W.L."/>
            <person name="Wloga D."/>
            <person name="Gaertig J."/>
            <person name="Frankel J."/>
            <person name="Tsao C.-C."/>
            <person name="Gorovsky M.A."/>
            <person name="Keeling P.J."/>
            <person name="Waller R.F."/>
            <person name="Patron N.J."/>
            <person name="Cherry J.M."/>
            <person name="Stover N.A."/>
            <person name="Krieger C.J."/>
            <person name="del Toro C."/>
            <person name="Ryder H.F."/>
            <person name="Williamson S.C."/>
            <person name="Barbeau R.A."/>
            <person name="Hamilton E.P."/>
            <person name="Orias E."/>
        </authorList>
    </citation>
    <scope>NUCLEOTIDE SEQUENCE [LARGE SCALE GENOMIC DNA]</scope>
    <source>
        <strain evidence="9">SB210</strain>
    </source>
</reference>
<dbReference type="AlphaFoldDB" id="I7MAZ9"/>
<feature type="domain" description="Cyclin C-terminal" evidence="7">
    <location>
        <begin position="558"/>
        <end position="684"/>
    </location>
</feature>
<dbReference type="InterPro" id="IPR039361">
    <property type="entry name" value="Cyclin"/>
</dbReference>
<dbReference type="InterPro" id="IPR048258">
    <property type="entry name" value="Cyclins_cyclin-box"/>
</dbReference>
<feature type="compositionally biased region" description="Low complexity" evidence="5">
    <location>
        <begin position="361"/>
        <end position="392"/>
    </location>
</feature>
<evidence type="ECO:0000313" key="8">
    <source>
        <dbReference type="EMBL" id="EAS07022.2"/>
    </source>
</evidence>
<keyword evidence="2 4" id="KW-0195">Cyclin</keyword>
<dbReference type="RefSeq" id="XP_001027264.2">
    <property type="nucleotide sequence ID" value="XM_001027264.3"/>
</dbReference>
<dbReference type="KEGG" id="tet:TTHERM_00842480"/>
<sequence>MIMGIYLLNKKNQKKNKKAQYQLSNQIKNSEKKSNNNQTYKIITIKKTLAQYKAILSKGNNRIQHSILSSKASFFYSMSFQYRKTKQQPSSSLESQGKHTYLAHGNNNYYNKENISYQTSQQYNLYPLNNFYQPLQQHQPLQQQQILQQLPISKTSNNNSNNIYPNTRRFGRDLSNIQQGQGANIQQHQQILNKKNNNNNNGSLTNSRCTSRELSVNNRRQTSFVTQQQGNNKLNSSVNMVLEKSAGTSNNSRYRGVVPAARLNQVNNPNSGLKMDVENQSSNNVSVQNFFTENSFYFPIPSSTQANQQVQGQSIHTTINTSIGQSLINYNSQTSASLSQAPQTDYTTEYFNFLQQMENGHSQQSNNIHDQHSQQQQIQHQANSQQNYYSQQKYTSRRNYPDSRSSMELIDYKYINKPEYVPQYAKEIFEYLRSNEDKHICKTQYFEQGCQPDLNSRMRTILIDWLIDVHLKFDLLPETLFLTVNLIDRYLEKGPKVDKSKFQLVGIAALFIACKYEEIYPPEVKDFTHVCDDAYTKQELFEYEGLILQVLNFNITTPSAFRFLERYARIAEFDQKQFLTALYFLEMALVDYQGTKYTPSQLACGSILISSIIYNKQERWSEALIRNTKYEQQQLIPVVEELCEIHRKAELREKQTKDKDKQLNAVKRKFAQQRFESVYAYVALFFQNTNKAAQTYQQNSNNLISN</sequence>
<proteinExistence type="inferred from homology"/>
<dbReference type="SMART" id="SM01332">
    <property type="entry name" value="Cyclin_C"/>
    <property type="match status" value="1"/>
</dbReference>
<dbReference type="InterPro" id="IPR004367">
    <property type="entry name" value="Cyclin_C-dom"/>
</dbReference>
<name>I7MAZ9_TETTS</name>
<dbReference type="InterPro" id="IPR006671">
    <property type="entry name" value="Cyclin_N"/>
</dbReference>
<dbReference type="SUPFAM" id="SSF47954">
    <property type="entry name" value="Cyclin-like"/>
    <property type="match status" value="2"/>
</dbReference>
<protein>
    <submittedName>
        <fullName evidence="8">Amine-terminal domain cyclin</fullName>
    </submittedName>
</protein>
<keyword evidence="9" id="KW-1185">Reference proteome</keyword>
<evidence type="ECO:0000259" key="7">
    <source>
        <dbReference type="SMART" id="SM01332"/>
    </source>
</evidence>
<dbReference type="Gene3D" id="1.10.472.10">
    <property type="entry name" value="Cyclin-like"/>
    <property type="match status" value="2"/>
</dbReference>
<evidence type="ECO:0000259" key="6">
    <source>
        <dbReference type="SMART" id="SM00385"/>
    </source>
</evidence>
<feature type="region of interest" description="Disordered" evidence="5">
    <location>
        <begin position="194"/>
        <end position="215"/>
    </location>
</feature>
<evidence type="ECO:0000256" key="4">
    <source>
        <dbReference type="RuleBase" id="RU000383"/>
    </source>
</evidence>
<dbReference type="InterPro" id="IPR013763">
    <property type="entry name" value="Cyclin-like_dom"/>
</dbReference>
<keyword evidence="3" id="KW-0131">Cell cycle</keyword>
<evidence type="ECO:0000256" key="2">
    <source>
        <dbReference type="ARBA" id="ARBA00023127"/>
    </source>
</evidence>
<dbReference type="CDD" id="cd20507">
    <property type="entry name" value="CYCLIN_CCNB1-like_rpt1"/>
    <property type="match status" value="1"/>
</dbReference>
<dbReference type="InterPro" id="IPR036915">
    <property type="entry name" value="Cyclin-like_sf"/>
</dbReference>
<dbReference type="GO" id="GO:0051301">
    <property type="term" value="P:cell division"/>
    <property type="evidence" value="ECO:0007669"/>
    <property type="project" value="UniProtKB-KW"/>
</dbReference>
<dbReference type="eggNOG" id="KOG0653">
    <property type="taxonomic scope" value="Eukaryota"/>
</dbReference>
<evidence type="ECO:0000256" key="1">
    <source>
        <dbReference type="ARBA" id="ARBA00022618"/>
    </source>
</evidence>
<accession>I7MAZ9</accession>
<evidence type="ECO:0000313" key="9">
    <source>
        <dbReference type="Proteomes" id="UP000009168"/>
    </source>
</evidence>
<organism evidence="8 9">
    <name type="scientific">Tetrahymena thermophila (strain SB210)</name>
    <dbReference type="NCBI Taxonomy" id="312017"/>
    <lineage>
        <taxon>Eukaryota</taxon>
        <taxon>Sar</taxon>
        <taxon>Alveolata</taxon>
        <taxon>Ciliophora</taxon>
        <taxon>Intramacronucleata</taxon>
        <taxon>Oligohymenophorea</taxon>
        <taxon>Hymenostomatida</taxon>
        <taxon>Tetrahymenina</taxon>
        <taxon>Tetrahymenidae</taxon>
        <taxon>Tetrahymena</taxon>
    </lineage>
</organism>
<evidence type="ECO:0000256" key="3">
    <source>
        <dbReference type="ARBA" id="ARBA00023306"/>
    </source>
</evidence>
<dbReference type="EMBL" id="GG662249">
    <property type="protein sequence ID" value="EAS07022.2"/>
    <property type="molecule type" value="Genomic_DNA"/>
</dbReference>
<dbReference type="PROSITE" id="PS00292">
    <property type="entry name" value="CYCLINS"/>
    <property type="match status" value="1"/>
</dbReference>
<gene>
    <name evidence="8" type="ORF">TTHERM_00842480</name>
</gene>
<comment type="similarity">
    <text evidence="4">Belongs to the cyclin family.</text>
</comment>
<dbReference type="GeneID" id="7842122"/>
<dbReference type="OrthoDB" id="5590282at2759"/>
<feature type="domain" description="Cyclin-like" evidence="6">
    <location>
        <begin position="464"/>
        <end position="549"/>
    </location>
</feature>